<dbReference type="EMBL" id="MRZV01002585">
    <property type="protein sequence ID" value="PIK33399.1"/>
    <property type="molecule type" value="Genomic_DNA"/>
</dbReference>
<comment type="caution">
    <text evidence="2">The sequence shown here is derived from an EMBL/GenBank/DDBJ whole genome shotgun (WGS) entry which is preliminary data.</text>
</comment>
<name>A0A2G8JCG6_STIJA</name>
<dbReference type="InterPro" id="IPR000922">
    <property type="entry name" value="Lectin_gal-bd_dom"/>
</dbReference>
<organism evidence="2 3">
    <name type="scientific">Stichopus japonicus</name>
    <name type="common">Sea cucumber</name>
    <dbReference type="NCBI Taxonomy" id="307972"/>
    <lineage>
        <taxon>Eukaryota</taxon>
        <taxon>Metazoa</taxon>
        <taxon>Echinodermata</taxon>
        <taxon>Eleutherozoa</taxon>
        <taxon>Echinozoa</taxon>
        <taxon>Holothuroidea</taxon>
        <taxon>Aspidochirotacea</taxon>
        <taxon>Aspidochirotida</taxon>
        <taxon>Stichopodidae</taxon>
        <taxon>Apostichopus</taxon>
    </lineage>
</organism>
<accession>A0A2G8JCG6</accession>
<dbReference type="AlphaFoldDB" id="A0A2G8JCG6"/>
<dbReference type="GO" id="GO:0030246">
    <property type="term" value="F:carbohydrate binding"/>
    <property type="evidence" value="ECO:0007669"/>
    <property type="project" value="InterPro"/>
</dbReference>
<dbReference type="PANTHER" id="PTHR46780">
    <property type="entry name" value="PROTEIN EVA-1"/>
    <property type="match status" value="1"/>
</dbReference>
<dbReference type="InterPro" id="IPR043159">
    <property type="entry name" value="Lectin_gal-bd_sf"/>
</dbReference>
<protein>
    <recommendedName>
        <fullName evidence="1">SUEL-type lectin domain-containing protein</fullName>
    </recommendedName>
</protein>
<dbReference type="PROSITE" id="PS50228">
    <property type="entry name" value="SUEL_LECTIN"/>
    <property type="match status" value="1"/>
</dbReference>
<sequence>PINPSHFSQHTCLGSYLRLDCGEGYIKVITATFGRVRMDICQFDMEEQLAMPRLCKADISTFEVARQCQGKHSCSVHATTDVFRGDPCPDIPTNTWMWYMNVECMKKNVLSM</sequence>
<evidence type="ECO:0000313" key="3">
    <source>
        <dbReference type="Proteomes" id="UP000230750"/>
    </source>
</evidence>
<dbReference type="OrthoDB" id="1100386at2759"/>
<proteinExistence type="predicted"/>
<feature type="non-terminal residue" evidence="2">
    <location>
        <position position="1"/>
    </location>
</feature>
<gene>
    <name evidence="2" type="ORF">BSL78_29787</name>
</gene>
<evidence type="ECO:0000313" key="2">
    <source>
        <dbReference type="EMBL" id="PIK33399.1"/>
    </source>
</evidence>
<evidence type="ECO:0000259" key="1">
    <source>
        <dbReference type="PROSITE" id="PS50228"/>
    </source>
</evidence>
<dbReference type="Pfam" id="PF02140">
    <property type="entry name" value="SUEL_Lectin"/>
    <property type="match status" value="1"/>
</dbReference>
<dbReference type="Gene3D" id="2.60.120.740">
    <property type="match status" value="1"/>
</dbReference>
<feature type="domain" description="SUEL-type lectin" evidence="1">
    <location>
        <begin position="11"/>
        <end position="102"/>
    </location>
</feature>
<keyword evidence="3" id="KW-1185">Reference proteome</keyword>
<reference evidence="2 3" key="1">
    <citation type="journal article" date="2017" name="PLoS Biol.">
        <title>The sea cucumber genome provides insights into morphological evolution and visceral regeneration.</title>
        <authorList>
            <person name="Zhang X."/>
            <person name="Sun L."/>
            <person name="Yuan J."/>
            <person name="Sun Y."/>
            <person name="Gao Y."/>
            <person name="Zhang L."/>
            <person name="Li S."/>
            <person name="Dai H."/>
            <person name="Hamel J.F."/>
            <person name="Liu C."/>
            <person name="Yu Y."/>
            <person name="Liu S."/>
            <person name="Lin W."/>
            <person name="Guo K."/>
            <person name="Jin S."/>
            <person name="Xu P."/>
            <person name="Storey K.B."/>
            <person name="Huan P."/>
            <person name="Zhang T."/>
            <person name="Zhou Y."/>
            <person name="Zhang J."/>
            <person name="Lin C."/>
            <person name="Li X."/>
            <person name="Xing L."/>
            <person name="Huo D."/>
            <person name="Sun M."/>
            <person name="Wang L."/>
            <person name="Mercier A."/>
            <person name="Li F."/>
            <person name="Yang H."/>
            <person name="Xiang J."/>
        </authorList>
    </citation>
    <scope>NUCLEOTIDE SEQUENCE [LARGE SCALE GENOMIC DNA]</scope>
    <source>
        <strain evidence="2">Shaxun</strain>
        <tissue evidence="2">Muscle</tissue>
    </source>
</reference>
<dbReference type="Proteomes" id="UP000230750">
    <property type="component" value="Unassembled WGS sequence"/>
</dbReference>
<feature type="non-terminal residue" evidence="2">
    <location>
        <position position="112"/>
    </location>
</feature>